<name>A0ABW5EGE9_9GAMM</name>
<accession>A0ABW5EGE9</accession>
<evidence type="ECO:0000313" key="2">
    <source>
        <dbReference type="Proteomes" id="UP001597425"/>
    </source>
</evidence>
<evidence type="ECO:0008006" key="3">
    <source>
        <dbReference type="Google" id="ProtNLM"/>
    </source>
</evidence>
<dbReference type="EMBL" id="JBHUJD010000035">
    <property type="protein sequence ID" value="MFD2312307.1"/>
    <property type="molecule type" value="Genomic_DNA"/>
</dbReference>
<comment type="caution">
    <text evidence="1">The sequence shown here is derived from an EMBL/GenBank/DDBJ whole genome shotgun (WGS) entry which is preliminary data.</text>
</comment>
<evidence type="ECO:0000313" key="1">
    <source>
        <dbReference type="EMBL" id="MFD2312307.1"/>
    </source>
</evidence>
<reference evidence="2" key="1">
    <citation type="journal article" date="2019" name="Int. J. Syst. Evol. Microbiol.">
        <title>The Global Catalogue of Microorganisms (GCM) 10K type strain sequencing project: providing services to taxonomists for standard genome sequencing and annotation.</title>
        <authorList>
            <consortium name="The Broad Institute Genomics Platform"/>
            <consortium name="The Broad Institute Genome Sequencing Center for Infectious Disease"/>
            <person name="Wu L."/>
            <person name="Ma J."/>
        </authorList>
    </citation>
    <scope>NUCLEOTIDE SEQUENCE [LARGE SCALE GENOMIC DNA]</scope>
    <source>
        <strain evidence="2">KCTC 12848</strain>
    </source>
</reference>
<gene>
    <name evidence="1" type="ORF">ACFSKX_17945</name>
</gene>
<keyword evidence="2" id="KW-1185">Reference proteome</keyword>
<protein>
    <recommendedName>
        <fullName evidence="3">Flagellar motor protein MotB</fullName>
    </recommendedName>
</protein>
<organism evidence="1 2">
    <name type="scientific">Microbulbifer halophilus</name>
    <dbReference type="NCBI Taxonomy" id="453963"/>
    <lineage>
        <taxon>Bacteria</taxon>
        <taxon>Pseudomonadati</taxon>
        <taxon>Pseudomonadota</taxon>
        <taxon>Gammaproteobacteria</taxon>
        <taxon>Cellvibrionales</taxon>
        <taxon>Microbulbiferaceae</taxon>
        <taxon>Microbulbifer</taxon>
    </lineage>
</organism>
<dbReference type="Proteomes" id="UP001597425">
    <property type="component" value="Unassembled WGS sequence"/>
</dbReference>
<proteinExistence type="predicted"/>
<sequence length="1238" mass="138197">MKALDYTLIGLLTGITPPLTAQEAARTTPEAEVAIDGTPAFDCADGVCEGEEGVLLKVQTRSYDSPVTRGTSEHSSGEDLQPDRRVAVARMQPGRASASGNFSAPLPNGGIVWATEDPVLGLPELSISSPPVVAFDGQQIVDTVHFMVRSNYPAFIKHFEINIYRGGDSDLVDPIVTLPVPVAAVSETEWDGSLPARYQFRAGDELVYVLRAYGEDGHYDETYPRTLQLVRPEEAASASQRLRRSAAWDLSTALTNDEAETQSLLEQVFSANGLHRQTIPVYGSRVRIQGRDIPRNQRLSINGNSYPVDFEDQFVAEFLMPVGRHSFDIALQNTGEGGETSHHQLGVDVTGRYFFGVAIADITIAENDINGSMDPFLVDEHYDDDILTDGRLAFYLKAKTRGKYLITAQADTTEKELEDLFDDFTQADPRDVFRRLDPDLYYPTYGDDSTTYRDVDTQGRFYFRVDWDKNQALWGNYATGLTGTDYAQYVRSLYGAAFSWSSLGINAWGDSNSEVRVFGSQPESAPGHNEFLGTGGSLYYLKHTDILPGSDVVVLEIRDPTTGRVEKRVNLERGADYEIDELQGRIILTRALSQITRQNVPTLTRDEPLDGFEQRLIVDYEWVPSDFDDDEMTLGGRGKQWFGDHVALGATYVDENRAGEDYELAAGDLTLQAGKGTYLKAEYSHTESFSAPSLFSDNGGFNFALLNDPLEPGHLEGDGKLVETRANFRELGWTQQQWSAGAWWRETEPGFAARRYDTGLGITEYGAEVLGDILPNLTLYARHSDRENGPDTFNQTQANLRWRIDDRNALGGEIRHVDEDSFARDGSGLLGAVEYSHLFGSSLELYGLLQGSLEESGDYEDNNLAGVGTRYQFGNASSAGGEITSGDRGDAVTLDGEYRVNPDYDIYAGYTYAIDTVTYSTDTTEYSSLFHPDRESGWTFGQRIRLSNQVSLFNESQYLKEPNQTGLAHTFGMDFYPATGWNLGYTLQSGDLVDIDNGKVDRKAVSIRGGRRSPHTDWQSKIEWRKDTGFERRTQWVSTNRVAHKINESWRVAGRLNYSETDDDLNPEAGAKFVEGNFGFAWRPWDSQRWGLFGRTTYLYDLATLEQWGGAGYDQKTSIAAFEGVYKFNPKWEFAAKLARREGEVRMGRGSGPWFDSATSFSAVQLRRDLGHCRLMAEYRWLDVEDGGTRDGGLVSCDRKITDHFRMGIGYNLTDFSDDLTDFDYDHQGGFINFVGSY</sequence>
<dbReference type="RefSeq" id="WP_377535456.1">
    <property type="nucleotide sequence ID" value="NZ_JBHSIG010000001.1"/>
</dbReference>